<feature type="compositionally biased region" description="Polar residues" evidence="1">
    <location>
        <begin position="118"/>
        <end position="134"/>
    </location>
</feature>
<keyword evidence="3" id="KW-1185">Reference proteome</keyword>
<reference evidence="2 3" key="1">
    <citation type="submission" date="2021-06" db="EMBL/GenBank/DDBJ databases">
        <authorList>
            <person name="Palmer J.M."/>
        </authorList>
    </citation>
    <scope>NUCLEOTIDE SEQUENCE [LARGE SCALE GENOMIC DNA]</scope>
    <source>
        <strain evidence="2 3">MEX-2019</strain>
        <tissue evidence="2">Muscle</tissue>
    </source>
</reference>
<comment type="caution">
    <text evidence="2">The sequence shown here is derived from an EMBL/GenBank/DDBJ whole genome shotgun (WGS) entry which is preliminary data.</text>
</comment>
<accession>A0AAV9S017</accession>
<name>A0AAV9S017_9TELE</name>
<feature type="compositionally biased region" description="Low complexity" evidence="1">
    <location>
        <begin position="11"/>
        <end position="40"/>
    </location>
</feature>
<evidence type="ECO:0000313" key="2">
    <source>
        <dbReference type="EMBL" id="KAK5614699.1"/>
    </source>
</evidence>
<dbReference type="Proteomes" id="UP001311232">
    <property type="component" value="Unassembled WGS sequence"/>
</dbReference>
<proteinExistence type="predicted"/>
<gene>
    <name evidence="2" type="ORF">CRENBAI_006292</name>
</gene>
<organism evidence="2 3">
    <name type="scientific">Crenichthys baileyi</name>
    <name type="common">White River springfish</name>
    <dbReference type="NCBI Taxonomy" id="28760"/>
    <lineage>
        <taxon>Eukaryota</taxon>
        <taxon>Metazoa</taxon>
        <taxon>Chordata</taxon>
        <taxon>Craniata</taxon>
        <taxon>Vertebrata</taxon>
        <taxon>Euteleostomi</taxon>
        <taxon>Actinopterygii</taxon>
        <taxon>Neopterygii</taxon>
        <taxon>Teleostei</taxon>
        <taxon>Neoteleostei</taxon>
        <taxon>Acanthomorphata</taxon>
        <taxon>Ovalentaria</taxon>
        <taxon>Atherinomorphae</taxon>
        <taxon>Cyprinodontiformes</taxon>
        <taxon>Goodeidae</taxon>
        <taxon>Crenichthys</taxon>
    </lineage>
</organism>
<sequence>MSSRAGNPKPAGNSAAAGVAADEDGSAGAAADVDGSSEGAVGRLSSAGAAAAGVEPLRRGRRRLEVEQAGEVSFPSSLVLFNVPRLVLLFTPHVVILLHERVQRFMAPAIIGRVHPGQETSPSQANTETHQTNHALIPKVPPEPEVRRSGRCPSFPHQPGSFKKADYQHIYAQVLDQPTLPSEEEHSQTLQIINRLWDQNRLAACGPGFPGPSPSEPCPPSNEPCLDYHLKLRRITVRLQTYPDSTPPLPGGSSS</sequence>
<feature type="region of interest" description="Disordered" evidence="1">
    <location>
        <begin position="116"/>
        <end position="151"/>
    </location>
</feature>
<protein>
    <submittedName>
        <fullName evidence="2">Uncharacterized protein</fullName>
    </submittedName>
</protein>
<evidence type="ECO:0000313" key="3">
    <source>
        <dbReference type="Proteomes" id="UP001311232"/>
    </source>
</evidence>
<dbReference type="EMBL" id="JAHHUM010001155">
    <property type="protein sequence ID" value="KAK5614699.1"/>
    <property type="molecule type" value="Genomic_DNA"/>
</dbReference>
<dbReference type="AlphaFoldDB" id="A0AAV9S017"/>
<feature type="region of interest" description="Disordered" evidence="1">
    <location>
        <begin position="1"/>
        <end position="40"/>
    </location>
</feature>
<evidence type="ECO:0000256" key="1">
    <source>
        <dbReference type="SAM" id="MobiDB-lite"/>
    </source>
</evidence>